<comment type="caution">
    <text evidence="1">The sequence shown here is derived from an EMBL/GenBank/DDBJ whole genome shotgun (WGS) entry which is preliminary data.</text>
</comment>
<name>A0A2N6KLR3_9CYAN</name>
<protein>
    <submittedName>
        <fullName evidence="1">Uncharacterized protein</fullName>
    </submittedName>
</protein>
<evidence type="ECO:0000313" key="1">
    <source>
        <dbReference type="EMBL" id="PMB00790.1"/>
    </source>
</evidence>
<reference evidence="1 2" key="1">
    <citation type="submission" date="2017-07" db="EMBL/GenBank/DDBJ databases">
        <title>Genomes of Fischerella (Mastigocladus) sp. strains.</title>
        <authorList>
            <person name="Miller S.R."/>
        </authorList>
    </citation>
    <scope>NUCLEOTIDE SEQUENCE [LARGE SCALE GENOMIC DNA]</scope>
    <source>
        <strain evidence="1 2">CCMEE 5268</strain>
    </source>
</reference>
<dbReference type="RefSeq" id="WP_102171199.1">
    <property type="nucleotide sequence ID" value="NZ_NMQA01000019.1"/>
</dbReference>
<proteinExistence type="predicted"/>
<gene>
    <name evidence="1" type="ORF">CEN50_01740</name>
</gene>
<sequence length="132" mass="15856">MRVELLDPKASTQQTPYYTSKHNTADNLEFTQLKLEKISTLSPTLNQQIMAELDNPTRELLNSCSINAYFWSQNSFLRIYCDNSQLFYYLKRRKKWLFYLYKVIHKLVIQVNKIEVIYQEGEKINVFYRTLI</sequence>
<dbReference type="Proteomes" id="UP000235025">
    <property type="component" value="Unassembled WGS sequence"/>
</dbReference>
<organism evidence="1 2">
    <name type="scientific">Fischerella thermalis CCMEE 5268</name>
    <dbReference type="NCBI Taxonomy" id="2019662"/>
    <lineage>
        <taxon>Bacteria</taxon>
        <taxon>Bacillati</taxon>
        <taxon>Cyanobacteriota</taxon>
        <taxon>Cyanophyceae</taxon>
        <taxon>Nostocales</taxon>
        <taxon>Hapalosiphonaceae</taxon>
        <taxon>Fischerella</taxon>
    </lineage>
</organism>
<evidence type="ECO:0000313" key="2">
    <source>
        <dbReference type="Proteomes" id="UP000235025"/>
    </source>
</evidence>
<dbReference type="AlphaFoldDB" id="A0A2N6KLR3"/>
<accession>A0A2N6KLR3</accession>
<dbReference type="EMBL" id="NMQA01000019">
    <property type="protein sequence ID" value="PMB00790.1"/>
    <property type="molecule type" value="Genomic_DNA"/>
</dbReference>